<dbReference type="InterPro" id="IPR051553">
    <property type="entry name" value="Ran_GTPase-activating"/>
</dbReference>
<evidence type="ECO:0000313" key="2">
    <source>
        <dbReference type="EMBL" id="AMZ02790.1"/>
    </source>
</evidence>
<name>A0A165XFV1_MIMIV</name>
<dbReference type="PANTHER" id="PTHR45982">
    <property type="entry name" value="REGULATOR OF CHROMOSOME CONDENSATION"/>
    <property type="match status" value="1"/>
</dbReference>
<dbReference type="SMR" id="A0A165XFV1"/>
<dbReference type="Gene3D" id="2.130.10.30">
    <property type="entry name" value="Regulator of chromosome condensation 1/beta-lactamase-inhibitor protein II"/>
    <property type="match status" value="2"/>
</dbReference>
<dbReference type="EMBL" id="KU761889">
    <property type="protein sequence ID" value="AMZ02790.1"/>
    <property type="molecule type" value="Genomic_DNA"/>
</dbReference>
<dbReference type="SUPFAM" id="SSF50985">
    <property type="entry name" value="RCC1/BLIP-II"/>
    <property type="match status" value="2"/>
</dbReference>
<dbReference type="Proteomes" id="UP000241559">
    <property type="component" value="Segment"/>
</dbReference>
<organism evidence="2 3">
    <name type="scientific">Mimivirus Bombay</name>
    <dbReference type="NCBI Taxonomy" id="1835008"/>
    <lineage>
        <taxon>Viruses</taxon>
        <taxon>Varidnaviria</taxon>
        <taxon>Bamfordvirae</taxon>
        <taxon>Nucleocytoviricota</taxon>
        <taxon>Megaviricetes</taxon>
        <taxon>Imitervirales</taxon>
        <taxon>Mimiviridae</taxon>
        <taxon>Megamimivirinae</taxon>
        <taxon>Mimivirus</taxon>
        <taxon>Mimivirus bradfordmassiliense</taxon>
    </lineage>
</organism>
<accession>A0A165XFV1</accession>
<dbReference type="PANTHER" id="PTHR45982:SF1">
    <property type="entry name" value="REGULATOR OF CHROMOSOME CONDENSATION"/>
    <property type="match status" value="1"/>
</dbReference>
<evidence type="ECO:0000313" key="3">
    <source>
        <dbReference type="Proteomes" id="UP000241559"/>
    </source>
</evidence>
<reference evidence="2" key="1">
    <citation type="journal article" date="2016" name="Genom Data">
        <title>Isolation and complete genome sequencing of Mimivirus bombay, a Giant Virus in sewage of Mumbai, India.</title>
        <authorList>
            <person name="Chatterjee A."/>
            <person name="Ali F."/>
            <person name="Bange D."/>
            <person name="Kondabagil K."/>
        </authorList>
    </citation>
    <scope>NUCLEOTIDE SEQUENCE [LARGE SCALE GENOMIC DNA]</scope>
    <source>
        <strain evidence="2">1</strain>
    </source>
</reference>
<sequence>MLSNVGHSIQKMINNIPVAITANETSTAAVTSGGNVYQTGLIGGKIHYSFNEVITNENIVGKVIDVKATEDRLYLLNNSGSVFEYAYNAGSCSPVVREVYSPAACGGDKAVQIEAGRAHILIKTEAGKIWGAGSNAQYQLVPQGQVRYDTAVEIIVTDTNLHDNECPGSFTGVYNELECPVIPNCEKDKCDISCVKENLCDVHLGYINVSHLALNPPCETGTLSVPVYGDINYVGFLCVDNKGCATGSVTYTINHLYIKCGCLLGKFTHKDKCGCHVRELNLSSTCQVNIFQANPCPSANTDLCALTGSAPITGTTQISGKCGSCVIANVDIPIDFPLPSVSFEATCNTIVLEYNDCKTSITVLCDGTLCDYCECATTLDLDFDVPLKCEAPKPIKPQIELPQPCWAGIYAGYDISVLVDNCNRIYVYGSLHNIRSNKDLLKRSCLEELLKGTNASISFPADQLNCANHTARNDNCKCPKCRDKAFKTDLNKFGIHLSFPNSEDECSQKNMSVCDFLQNLKNCNDAQGCEPTCEPCDGYIYLNVAGDCGCPCGAPASAPIGSITLFNKKSICKLVSQNCPDISEVAIDVSTIVEFDLNKYCIDTRDIALDKVVKLQFCNDGPNVNVYIDIDKPGGIKFTSNGKKCNVEFTVSASTQNHQYILNFGSILDPVELTNLKYALSLDCYYPCPKYKNPFDTKITNTYIRGGDHIKFVVSNPKNIRQAVTADIPTVFRLNRRVIDVGVGYNNLTVLVGGLACPNEIYVIGSNCHGELGLGTNETIVSWRQLNRCIFDCQVNRVFSGRYVTFYITQSNNVYAAGQWKCFINSTTPQIVKSICPAWRISDMAITLNQIILLGADGCIFGLGDNHLGELGLCHTDCVTKPTPISFFYKLNNSAIKQFNDSLAHPMERNNRKCNRPFNPCEFGNFGGPCAPGPCGPFGPFGPSGPGPNQGPGDDYNNFKSTKYPRNGYNKYQPNNRIHSRNRY</sequence>
<proteinExistence type="predicted"/>
<dbReference type="InterPro" id="IPR009091">
    <property type="entry name" value="RCC1/BLIP-II"/>
</dbReference>
<protein>
    <submittedName>
        <fullName evidence="2">Putative regulator of chromosome condensation</fullName>
    </submittedName>
</protein>
<feature type="region of interest" description="Disordered" evidence="1">
    <location>
        <begin position="941"/>
        <end position="984"/>
    </location>
</feature>
<evidence type="ECO:0000256" key="1">
    <source>
        <dbReference type="SAM" id="MobiDB-lite"/>
    </source>
</evidence>